<dbReference type="Proteomes" id="UP000823388">
    <property type="component" value="Chromosome 9N"/>
</dbReference>
<protein>
    <submittedName>
        <fullName evidence="1">Uncharacterized protein</fullName>
    </submittedName>
</protein>
<reference evidence="1 2" key="1">
    <citation type="submission" date="2020-05" db="EMBL/GenBank/DDBJ databases">
        <title>WGS assembly of Panicum virgatum.</title>
        <authorList>
            <person name="Lovell J.T."/>
            <person name="Jenkins J."/>
            <person name="Shu S."/>
            <person name="Juenger T.E."/>
            <person name="Schmutz J."/>
        </authorList>
    </citation>
    <scope>NUCLEOTIDE SEQUENCE [LARGE SCALE GENOMIC DNA]</scope>
    <source>
        <strain evidence="2">cv. AP13</strain>
    </source>
</reference>
<sequence>MAGKRVSDGPPPRQQRQSLILVYLNSINKVGQAVLRCSAPDLP</sequence>
<dbReference type="AlphaFoldDB" id="A0A8T0MX44"/>
<gene>
    <name evidence="1" type="ORF">PVAP13_9NG672698</name>
</gene>
<organism evidence="1 2">
    <name type="scientific">Panicum virgatum</name>
    <name type="common">Blackwell switchgrass</name>
    <dbReference type="NCBI Taxonomy" id="38727"/>
    <lineage>
        <taxon>Eukaryota</taxon>
        <taxon>Viridiplantae</taxon>
        <taxon>Streptophyta</taxon>
        <taxon>Embryophyta</taxon>
        <taxon>Tracheophyta</taxon>
        <taxon>Spermatophyta</taxon>
        <taxon>Magnoliopsida</taxon>
        <taxon>Liliopsida</taxon>
        <taxon>Poales</taxon>
        <taxon>Poaceae</taxon>
        <taxon>PACMAD clade</taxon>
        <taxon>Panicoideae</taxon>
        <taxon>Panicodae</taxon>
        <taxon>Paniceae</taxon>
        <taxon>Panicinae</taxon>
        <taxon>Panicum</taxon>
        <taxon>Panicum sect. Hiantes</taxon>
    </lineage>
</organism>
<keyword evidence="2" id="KW-1185">Reference proteome</keyword>
<dbReference type="EMBL" id="CM029054">
    <property type="protein sequence ID" value="KAG2542051.1"/>
    <property type="molecule type" value="Genomic_DNA"/>
</dbReference>
<evidence type="ECO:0000313" key="1">
    <source>
        <dbReference type="EMBL" id="KAG2542051.1"/>
    </source>
</evidence>
<evidence type="ECO:0000313" key="2">
    <source>
        <dbReference type="Proteomes" id="UP000823388"/>
    </source>
</evidence>
<accession>A0A8T0MX44</accession>
<proteinExistence type="predicted"/>
<name>A0A8T0MX44_PANVG</name>
<comment type="caution">
    <text evidence="1">The sequence shown here is derived from an EMBL/GenBank/DDBJ whole genome shotgun (WGS) entry which is preliminary data.</text>
</comment>